<dbReference type="InterPro" id="IPR000719">
    <property type="entry name" value="Prot_kinase_dom"/>
</dbReference>
<evidence type="ECO:0000259" key="5">
    <source>
        <dbReference type="PROSITE" id="PS50011"/>
    </source>
</evidence>
<dbReference type="InterPro" id="IPR051931">
    <property type="entry name" value="PAK3-like"/>
</dbReference>
<evidence type="ECO:0000256" key="4">
    <source>
        <dbReference type="SAM" id="MobiDB-lite"/>
    </source>
</evidence>
<keyword evidence="3" id="KW-0067">ATP-binding</keyword>
<feature type="domain" description="Protein kinase" evidence="5">
    <location>
        <begin position="143"/>
        <end position="394"/>
    </location>
</feature>
<dbReference type="GO" id="GO:0005524">
    <property type="term" value="F:ATP binding"/>
    <property type="evidence" value="ECO:0007669"/>
    <property type="project" value="UniProtKB-KW"/>
</dbReference>
<dbReference type="InterPro" id="IPR008271">
    <property type="entry name" value="Ser/Thr_kinase_AS"/>
</dbReference>
<evidence type="ECO:0000256" key="2">
    <source>
        <dbReference type="ARBA" id="ARBA00022741"/>
    </source>
</evidence>
<dbReference type="PROSITE" id="PS00108">
    <property type="entry name" value="PROTEIN_KINASE_ST"/>
    <property type="match status" value="1"/>
</dbReference>
<dbReference type="AlphaFoldDB" id="A0A6B2L0T5"/>
<reference evidence="6" key="1">
    <citation type="journal article" date="2020" name="J. Eukaryot. Microbiol.">
        <title>De novo Sequencing, Assembly and Annotation of the Transcriptome for the Free-Living Testate Amoeba Arcella intermedia.</title>
        <authorList>
            <person name="Ribeiro G.M."/>
            <person name="Porfirio-Sousa A.L."/>
            <person name="Maurer-Alcala X.X."/>
            <person name="Katz L.A."/>
            <person name="Lahr D.J.G."/>
        </authorList>
    </citation>
    <scope>NUCLEOTIDE SEQUENCE</scope>
</reference>
<comment type="similarity">
    <text evidence="1">Belongs to the protein kinase superfamily. STE Ser/Thr protein kinase family. STE20 subfamily.</text>
</comment>
<dbReference type="GO" id="GO:0004672">
    <property type="term" value="F:protein kinase activity"/>
    <property type="evidence" value="ECO:0007669"/>
    <property type="project" value="InterPro"/>
</dbReference>
<dbReference type="PANTHER" id="PTHR45832">
    <property type="entry name" value="SERINE/THREONINE-PROTEIN KINASE SAMKA-RELATED-RELATED"/>
    <property type="match status" value="1"/>
</dbReference>
<feature type="region of interest" description="Disordered" evidence="4">
    <location>
        <begin position="1"/>
        <end position="32"/>
    </location>
</feature>
<dbReference type="InterPro" id="IPR011009">
    <property type="entry name" value="Kinase-like_dom_sf"/>
</dbReference>
<organism evidence="6">
    <name type="scientific">Arcella intermedia</name>
    <dbReference type="NCBI Taxonomy" id="1963864"/>
    <lineage>
        <taxon>Eukaryota</taxon>
        <taxon>Amoebozoa</taxon>
        <taxon>Tubulinea</taxon>
        <taxon>Elardia</taxon>
        <taxon>Arcellinida</taxon>
        <taxon>Sphaerothecina</taxon>
        <taxon>Arcellidae</taxon>
        <taxon>Arcella</taxon>
    </lineage>
</organism>
<dbReference type="Gene3D" id="3.30.200.20">
    <property type="entry name" value="Phosphorylase Kinase, domain 1"/>
    <property type="match status" value="1"/>
</dbReference>
<dbReference type="PANTHER" id="PTHR45832:SF22">
    <property type="entry name" value="SERINE_THREONINE-PROTEIN KINASE SAMKA-RELATED"/>
    <property type="match status" value="1"/>
</dbReference>
<keyword evidence="2" id="KW-0547">Nucleotide-binding</keyword>
<dbReference type="Pfam" id="PF00069">
    <property type="entry name" value="Pkinase"/>
    <property type="match status" value="1"/>
</dbReference>
<accession>A0A6B2L0T5</accession>
<sequence>MKNRHKSNSQTDKLIRSATKKKTKKTKSQEDLEKAEVELTKIKVSPDEAPPPLINKHPYSEFPKEVQKKIEDLHIDKQKLEMYSDYLWTSARFVLKELFPDLNAVNNNVDKGKLHRIPYASEEAIEKAKKSILTTTKNMKKFYKSAELAGKGGFGSVFIAKEVATKKRVAVKKLPHDNERTIQNNYSEIAFLMVCQHPNIVQYHQTYLVDEKSVPEVWIIMEYMQGGTLKEASKSKLFTDTHIAYVAREMLRGLQYLHSIQLAHRDLKSANVMMSITGEIKLIDFGLCADFSTGPRTKMLGSPYWIPPEMIQDKPHSYPVDIWSFAVCLMELYISNPPYAESSLKCMFMTATKGLKDQIPKEATPDAVDFLSKCLVIDPDKRATAAQLLQHPWVSRKSVGDGVVEILKQIFLSNSLITLGF</sequence>
<evidence type="ECO:0000313" key="6">
    <source>
        <dbReference type="EMBL" id="NDV30485.1"/>
    </source>
</evidence>
<dbReference type="Gene3D" id="1.10.510.10">
    <property type="entry name" value="Transferase(Phosphotransferase) domain 1"/>
    <property type="match status" value="1"/>
</dbReference>
<protein>
    <recommendedName>
        <fullName evidence="5">Protein kinase domain-containing protein</fullName>
    </recommendedName>
</protein>
<name>A0A6B2L0T5_9EUKA</name>
<dbReference type="SMART" id="SM00220">
    <property type="entry name" value="S_TKc"/>
    <property type="match status" value="1"/>
</dbReference>
<dbReference type="PROSITE" id="PS50011">
    <property type="entry name" value="PROTEIN_KINASE_DOM"/>
    <property type="match status" value="1"/>
</dbReference>
<evidence type="ECO:0000256" key="1">
    <source>
        <dbReference type="ARBA" id="ARBA00008874"/>
    </source>
</evidence>
<dbReference type="SUPFAM" id="SSF56112">
    <property type="entry name" value="Protein kinase-like (PK-like)"/>
    <property type="match status" value="1"/>
</dbReference>
<dbReference type="CDD" id="cd05122">
    <property type="entry name" value="PKc_STE"/>
    <property type="match status" value="1"/>
</dbReference>
<proteinExistence type="inferred from homology"/>
<evidence type="ECO:0000256" key="3">
    <source>
        <dbReference type="ARBA" id="ARBA00022840"/>
    </source>
</evidence>
<dbReference type="EMBL" id="GIBP01001516">
    <property type="protein sequence ID" value="NDV30485.1"/>
    <property type="molecule type" value="Transcribed_RNA"/>
</dbReference>